<organism evidence="3 4">
    <name type="scientific">Clitoria ternatea</name>
    <name type="common">Butterfly pea</name>
    <dbReference type="NCBI Taxonomy" id="43366"/>
    <lineage>
        <taxon>Eukaryota</taxon>
        <taxon>Viridiplantae</taxon>
        <taxon>Streptophyta</taxon>
        <taxon>Embryophyta</taxon>
        <taxon>Tracheophyta</taxon>
        <taxon>Spermatophyta</taxon>
        <taxon>Magnoliopsida</taxon>
        <taxon>eudicotyledons</taxon>
        <taxon>Gunneridae</taxon>
        <taxon>Pentapetalae</taxon>
        <taxon>rosids</taxon>
        <taxon>fabids</taxon>
        <taxon>Fabales</taxon>
        <taxon>Fabaceae</taxon>
        <taxon>Papilionoideae</taxon>
        <taxon>50 kb inversion clade</taxon>
        <taxon>NPAAA clade</taxon>
        <taxon>indigoferoid/millettioid clade</taxon>
        <taxon>Phaseoleae</taxon>
        <taxon>Clitoria</taxon>
    </lineage>
</organism>
<dbReference type="GO" id="GO:0005829">
    <property type="term" value="C:cytosol"/>
    <property type="evidence" value="ECO:0007669"/>
    <property type="project" value="TreeGrafter"/>
</dbReference>
<gene>
    <name evidence="3" type="ORF">RJT34_31172</name>
</gene>
<protein>
    <recommendedName>
        <fullName evidence="2">USP domain-containing protein</fullName>
    </recommendedName>
</protein>
<sequence>MDEIKNEIVPDQAHLSSILGKLEIRDTSSCRAEIERYQQEDAHEFMQCALDKLERCFLDLKKSSINFEDDNLVEKVFGGRLISKVETIDAMFRCDNYKEEVSMEKQLMLDQSPSVAAFHLKRFKTDGIFVQKIDKHVDFPLELDLQPYTVPNQDIVTLKYDLYAVVVHIGFSSTSGHYYCFIRSALNTWHKLDDSKVTKVSEEFVLSQEAYILFYVQ</sequence>
<reference evidence="3 4" key="1">
    <citation type="submission" date="2024-01" db="EMBL/GenBank/DDBJ databases">
        <title>The genomes of 5 underutilized Papilionoideae crops provide insights into root nodulation and disease resistance.</title>
        <authorList>
            <person name="Yuan L."/>
        </authorList>
    </citation>
    <scope>NUCLEOTIDE SEQUENCE [LARGE SCALE GENOMIC DNA]</scope>
    <source>
        <strain evidence="3">LY-2023</strain>
        <tissue evidence="3">Leaf</tissue>
    </source>
</reference>
<feature type="domain" description="USP" evidence="2">
    <location>
        <begin position="1"/>
        <end position="217"/>
    </location>
</feature>
<dbReference type="AlphaFoldDB" id="A0AAN9EY62"/>
<dbReference type="EMBL" id="JAYKXN010000008">
    <property type="protein sequence ID" value="KAK7263580.1"/>
    <property type="molecule type" value="Genomic_DNA"/>
</dbReference>
<dbReference type="Proteomes" id="UP001359559">
    <property type="component" value="Unassembled WGS sequence"/>
</dbReference>
<evidence type="ECO:0000313" key="4">
    <source>
        <dbReference type="Proteomes" id="UP001359559"/>
    </source>
</evidence>
<evidence type="ECO:0000259" key="2">
    <source>
        <dbReference type="PROSITE" id="PS50235"/>
    </source>
</evidence>
<comment type="caution">
    <text evidence="3">The sequence shown here is derived from an EMBL/GenBank/DDBJ whole genome shotgun (WGS) entry which is preliminary data.</text>
</comment>
<dbReference type="InterPro" id="IPR038765">
    <property type="entry name" value="Papain-like_cys_pep_sf"/>
</dbReference>
<evidence type="ECO:0000256" key="1">
    <source>
        <dbReference type="ARBA" id="ARBA00009085"/>
    </source>
</evidence>
<dbReference type="GO" id="GO:0016579">
    <property type="term" value="P:protein deubiquitination"/>
    <property type="evidence" value="ECO:0007669"/>
    <property type="project" value="InterPro"/>
</dbReference>
<name>A0AAN9EY62_CLITE</name>
<dbReference type="PANTHER" id="PTHR24006">
    <property type="entry name" value="UBIQUITIN CARBOXYL-TERMINAL HYDROLASE"/>
    <property type="match status" value="1"/>
</dbReference>
<dbReference type="InterPro" id="IPR028889">
    <property type="entry name" value="USP"/>
</dbReference>
<dbReference type="PROSITE" id="PS50235">
    <property type="entry name" value="USP_3"/>
    <property type="match status" value="1"/>
</dbReference>
<dbReference type="SUPFAM" id="SSF54001">
    <property type="entry name" value="Cysteine proteinases"/>
    <property type="match status" value="1"/>
</dbReference>
<keyword evidence="4" id="KW-1185">Reference proteome</keyword>
<dbReference type="Pfam" id="PF00443">
    <property type="entry name" value="UCH"/>
    <property type="match status" value="1"/>
</dbReference>
<proteinExistence type="inferred from homology"/>
<evidence type="ECO:0000313" key="3">
    <source>
        <dbReference type="EMBL" id="KAK7263580.1"/>
    </source>
</evidence>
<dbReference type="PROSITE" id="PS00973">
    <property type="entry name" value="USP_2"/>
    <property type="match status" value="1"/>
</dbReference>
<dbReference type="InterPro" id="IPR050164">
    <property type="entry name" value="Peptidase_C19"/>
</dbReference>
<dbReference type="Gene3D" id="3.90.70.10">
    <property type="entry name" value="Cysteine proteinases"/>
    <property type="match status" value="2"/>
</dbReference>
<dbReference type="PANTHER" id="PTHR24006:SF747">
    <property type="entry name" value="UBIQUITIN CARBOXYL-TERMINAL HYDROLASE 20"/>
    <property type="match status" value="1"/>
</dbReference>
<dbReference type="InterPro" id="IPR001394">
    <property type="entry name" value="Peptidase_C19_UCH"/>
</dbReference>
<comment type="similarity">
    <text evidence="1">Belongs to the peptidase C19 family.</text>
</comment>
<dbReference type="InterPro" id="IPR018200">
    <property type="entry name" value="USP_CS"/>
</dbReference>
<dbReference type="GO" id="GO:0004843">
    <property type="term" value="F:cysteine-type deubiquitinase activity"/>
    <property type="evidence" value="ECO:0007669"/>
    <property type="project" value="InterPro"/>
</dbReference>
<dbReference type="GO" id="GO:0005634">
    <property type="term" value="C:nucleus"/>
    <property type="evidence" value="ECO:0007669"/>
    <property type="project" value="TreeGrafter"/>
</dbReference>
<accession>A0AAN9EY62</accession>